<dbReference type="AlphaFoldDB" id="A0A4U1I5X9"/>
<comment type="caution">
    <text evidence="1">The sequence shown here is derived from an EMBL/GenBank/DDBJ whole genome shotgun (WGS) entry which is preliminary data.</text>
</comment>
<reference evidence="1 2" key="1">
    <citation type="submission" date="2019-04" db="EMBL/GenBank/DDBJ databases">
        <title>Trinickia sp. 7GSK02, isolated from subtropical forest soil.</title>
        <authorList>
            <person name="Gao Z.-H."/>
            <person name="Qiu L.-H."/>
        </authorList>
    </citation>
    <scope>NUCLEOTIDE SEQUENCE [LARGE SCALE GENOMIC DNA]</scope>
    <source>
        <strain evidence="1 2">7GSK02</strain>
    </source>
</reference>
<organism evidence="1 2">
    <name type="scientific">Trinickia terrae</name>
    <dbReference type="NCBI Taxonomy" id="2571161"/>
    <lineage>
        <taxon>Bacteria</taxon>
        <taxon>Pseudomonadati</taxon>
        <taxon>Pseudomonadota</taxon>
        <taxon>Betaproteobacteria</taxon>
        <taxon>Burkholderiales</taxon>
        <taxon>Burkholderiaceae</taxon>
        <taxon>Trinickia</taxon>
    </lineage>
</organism>
<dbReference type="EMBL" id="SWJE01000006">
    <property type="protein sequence ID" value="TKC88758.1"/>
    <property type="molecule type" value="Genomic_DNA"/>
</dbReference>
<evidence type="ECO:0000313" key="1">
    <source>
        <dbReference type="EMBL" id="TKC88758.1"/>
    </source>
</evidence>
<gene>
    <name evidence="1" type="ORF">FAZ69_13495</name>
</gene>
<protein>
    <submittedName>
        <fullName evidence="1">Uncharacterized protein</fullName>
    </submittedName>
</protein>
<name>A0A4U1I5X9_9BURK</name>
<dbReference type="Proteomes" id="UP000305539">
    <property type="component" value="Unassembled WGS sequence"/>
</dbReference>
<dbReference type="RefSeq" id="WP_136895222.1">
    <property type="nucleotide sequence ID" value="NZ_SWJE01000006.1"/>
</dbReference>
<sequence>MAEKNELLQQAMAANVGRVSRVETQVVVMSKLLDATLPRLTPLQCMEVEKAFRNGIEDVMAYVDEFAMSGQYHSTLAELTNLYLAALRVDRNRASASSND</sequence>
<accession>A0A4U1I5X9</accession>
<keyword evidence="2" id="KW-1185">Reference proteome</keyword>
<proteinExistence type="predicted"/>
<dbReference type="OrthoDB" id="9010139at2"/>
<evidence type="ECO:0000313" key="2">
    <source>
        <dbReference type="Proteomes" id="UP000305539"/>
    </source>
</evidence>